<organism evidence="3 4">
    <name type="scientific">Echinicola arenosa</name>
    <dbReference type="NCBI Taxonomy" id="2774144"/>
    <lineage>
        <taxon>Bacteria</taxon>
        <taxon>Pseudomonadati</taxon>
        <taxon>Bacteroidota</taxon>
        <taxon>Cytophagia</taxon>
        <taxon>Cytophagales</taxon>
        <taxon>Cyclobacteriaceae</taxon>
        <taxon>Echinicola</taxon>
    </lineage>
</organism>
<comment type="caution">
    <text evidence="3">The sequence shown here is derived from an EMBL/GenBank/DDBJ whole genome shotgun (WGS) entry which is preliminary data.</text>
</comment>
<dbReference type="InterPro" id="IPR023393">
    <property type="entry name" value="START-like_dom_sf"/>
</dbReference>
<evidence type="ECO:0000313" key="4">
    <source>
        <dbReference type="Proteomes" id="UP000647133"/>
    </source>
</evidence>
<sequence>MEKLTFTIQINTSPEKVWETLWDDKSYQAWTAVFSEGSRAETDWKEGSKVLFLDGNGQGMVSRIAKTIPNKYMSIEHLGFYDNGKEDLESEKVKSWAGVHENYTLKNIDGNTELLVEMDTVEEYKEYFNDTWPKALLKLKSIAED</sequence>
<comment type="similarity">
    <text evidence="1">Belongs to the AHA1 family.</text>
</comment>
<evidence type="ECO:0000256" key="1">
    <source>
        <dbReference type="ARBA" id="ARBA00006817"/>
    </source>
</evidence>
<dbReference type="Gene3D" id="3.30.530.20">
    <property type="match status" value="1"/>
</dbReference>
<dbReference type="Proteomes" id="UP000647133">
    <property type="component" value="Unassembled WGS sequence"/>
</dbReference>
<accession>A0ABR9AFC9</accession>
<proteinExistence type="inferred from homology"/>
<name>A0ABR9AFC9_9BACT</name>
<dbReference type="InterPro" id="IPR013538">
    <property type="entry name" value="ASHA1/2-like_C"/>
</dbReference>
<reference evidence="3 4" key="1">
    <citation type="submission" date="2020-09" db="EMBL/GenBank/DDBJ databases">
        <title>Echinicola sp. CAU 1574 isolated from sand of Sido Beach.</title>
        <authorList>
            <person name="Kim W."/>
        </authorList>
    </citation>
    <scope>NUCLEOTIDE SEQUENCE [LARGE SCALE GENOMIC DNA]</scope>
    <source>
        <strain evidence="3 4">CAU 1574</strain>
    </source>
</reference>
<dbReference type="RefSeq" id="WP_192007250.1">
    <property type="nucleotide sequence ID" value="NZ_JACYTQ010000001.1"/>
</dbReference>
<keyword evidence="4" id="KW-1185">Reference proteome</keyword>
<feature type="domain" description="Activator of Hsp90 ATPase homologue 1/2-like C-terminal" evidence="2">
    <location>
        <begin position="11"/>
        <end position="143"/>
    </location>
</feature>
<gene>
    <name evidence="3" type="ORF">IFO69_01450</name>
</gene>
<evidence type="ECO:0000313" key="3">
    <source>
        <dbReference type="EMBL" id="MBD8487402.1"/>
    </source>
</evidence>
<dbReference type="Pfam" id="PF08327">
    <property type="entry name" value="AHSA1"/>
    <property type="match status" value="1"/>
</dbReference>
<dbReference type="EMBL" id="JACYTQ010000001">
    <property type="protein sequence ID" value="MBD8487402.1"/>
    <property type="molecule type" value="Genomic_DNA"/>
</dbReference>
<dbReference type="SUPFAM" id="SSF55961">
    <property type="entry name" value="Bet v1-like"/>
    <property type="match status" value="1"/>
</dbReference>
<protein>
    <submittedName>
        <fullName evidence="3">SRPBCC domain-containing protein</fullName>
    </submittedName>
</protein>
<evidence type="ECO:0000259" key="2">
    <source>
        <dbReference type="Pfam" id="PF08327"/>
    </source>
</evidence>